<proteinExistence type="predicted"/>
<dbReference type="InterPro" id="IPR025698">
    <property type="entry name" value="2TM_dom"/>
</dbReference>
<keyword evidence="4" id="KW-1185">Reference proteome</keyword>
<sequence length="100" mass="12216">MELSEKENRYLKAKKRVAEIKKFYTSLISYVVFIAFLAALNYYVNEFRHPWFLWAAFGWGIGLLFQGMKAFQWFSFFGKDWEEKKLKKFMEEEKQNSRNF</sequence>
<organism evidence="3 4">
    <name type="scientific">Aequorivita viscosa</name>
    <dbReference type="NCBI Taxonomy" id="797419"/>
    <lineage>
        <taxon>Bacteria</taxon>
        <taxon>Pseudomonadati</taxon>
        <taxon>Bacteroidota</taxon>
        <taxon>Flavobacteriia</taxon>
        <taxon>Flavobacteriales</taxon>
        <taxon>Flavobacteriaceae</taxon>
        <taxon>Aequorivita</taxon>
    </lineage>
</organism>
<feature type="transmembrane region" description="Helical" evidence="1">
    <location>
        <begin position="56"/>
        <end position="78"/>
    </location>
</feature>
<dbReference type="AlphaFoldDB" id="A0A1M6B1Z4"/>
<dbReference type="STRING" id="797419.SAMN05216556_10485"/>
<keyword evidence="1" id="KW-0812">Transmembrane</keyword>
<keyword evidence="1" id="KW-0472">Membrane</keyword>
<keyword evidence="1" id="KW-1133">Transmembrane helix</keyword>
<evidence type="ECO:0000313" key="3">
    <source>
        <dbReference type="EMBL" id="SHI42752.1"/>
    </source>
</evidence>
<evidence type="ECO:0000259" key="2">
    <source>
        <dbReference type="Pfam" id="PF13239"/>
    </source>
</evidence>
<evidence type="ECO:0000256" key="1">
    <source>
        <dbReference type="SAM" id="Phobius"/>
    </source>
</evidence>
<accession>A0A1M6B1Z4</accession>
<gene>
    <name evidence="3" type="ORF">SAMN04487908_10282</name>
</gene>
<dbReference type="Pfam" id="PF13239">
    <property type="entry name" value="2TM"/>
    <property type="match status" value="1"/>
</dbReference>
<dbReference type="RefSeq" id="WP_073214314.1">
    <property type="nucleotide sequence ID" value="NZ_FNNS01000004.1"/>
</dbReference>
<reference evidence="4" key="1">
    <citation type="submission" date="2016-11" db="EMBL/GenBank/DDBJ databases">
        <authorList>
            <person name="Varghese N."/>
            <person name="Submissions S."/>
        </authorList>
    </citation>
    <scope>NUCLEOTIDE SEQUENCE [LARGE SCALE GENOMIC DNA]</scope>
    <source>
        <strain evidence="4">DSM 26349</strain>
    </source>
</reference>
<feature type="transmembrane region" description="Helical" evidence="1">
    <location>
        <begin position="23"/>
        <end position="44"/>
    </location>
</feature>
<name>A0A1M6B1Z4_9FLAO</name>
<feature type="domain" description="2TM" evidence="2">
    <location>
        <begin position="12"/>
        <end position="91"/>
    </location>
</feature>
<dbReference type="Proteomes" id="UP000184172">
    <property type="component" value="Unassembled WGS sequence"/>
</dbReference>
<protein>
    <submittedName>
        <fullName evidence="3">2TM domain-containing protein</fullName>
    </submittedName>
</protein>
<evidence type="ECO:0000313" key="4">
    <source>
        <dbReference type="Proteomes" id="UP000184172"/>
    </source>
</evidence>
<dbReference type="OrthoDB" id="8965954at2"/>
<dbReference type="EMBL" id="FQYV01000002">
    <property type="protein sequence ID" value="SHI42752.1"/>
    <property type="molecule type" value="Genomic_DNA"/>
</dbReference>